<dbReference type="RefSeq" id="XP_043172249.1">
    <property type="nucleotide sequence ID" value="XM_043316314.1"/>
</dbReference>
<proteinExistence type="predicted"/>
<comment type="caution">
    <text evidence="2">The sequence shown here is derived from an EMBL/GenBank/DDBJ whole genome shotgun (WGS) entry which is preliminary data.</text>
</comment>
<protein>
    <submittedName>
        <fullName evidence="2">Uncharacterized protein</fullName>
    </submittedName>
</protein>
<name>A0A8J2IAT9_9PLEO</name>
<keyword evidence="1" id="KW-0732">Signal</keyword>
<gene>
    <name evidence="2" type="ORF">ALTATR162_LOCUS8681</name>
</gene>
<evidence type="ECO:0000256" key="1">
    <source>
        <dbReference type="SAM" id="SignalP"/>
    </source>
</evidence>
<dbReference type="GeneID" id="67020818"/>
<keyword evidence="3" id="KW-1185">Reference proteome</keyword>
<dbReference type="Proteomes" id="UP000676310">
    <property type="component" value="Unassembled WGS sequence"/>
</dbReference>
<evidence type="ECO:0000313" key="2">
    <source>
        <dbReference type="EMBL" id="CAG5178399.1"/>
    </source>
</evidence>
<feature type="signal peptide" evidence="1">
    <location>
        <begin position="1"/>
        <end position="18"/>
    </location>
</feature>
<organism evidence="2 3">
    <name type="scientific">Alternaria atra</name>
    <dbReference type="NCBI Taxonomy" id="119953"/>
    <lineage>
        <taxon>Eukaryota</taxon>
        <taxon>Fungi</taxon>
        <taxon>Dikarya</taxon>
        <taxon>Ascomycota</taxon>
        <taxon>Pezizomycotina</taxon>
        <taxon>Dothideomycetes</taxon>
        <taxon>Pleosporomycetidae</taxon>
        <taxon>Pleosporales</taxon>
        <taxon>Pleosporineae</taxon>
        <taxon>Pleosporaceae</taxon>
        <taxon>Alternaria</taxon>
        <taxon>Alternaria sect. Ulocladioides</taxon>
    </lineage>
</organism>
<dbReference type="EMBL" id="CAJRGZ010000023">
    <property type="protein sequence ID" value="CAG5178399.1"/>
    <property type="molecule type" value="Genomic_DNA"/>
</dbReference>
<feature type="chain" id="PRO_5035329016" evidence="1">
    <location>
        <begin position="19"/>
        <end position="96"/>
    </location>
</feature>
<evidence type="ECO:0000313" key="3">
    <source>
        <dbReference type="Proteomes" id="UP000676310"/>
    </source>
</evidence>
<accession>A0A8J2IAT9</accession>
<reference evidence="2" key="1">
    <citation type="submission" date="2021-05" db="EMBL/GenBank/DDBJ databases">
        <authorList>
            <person name="Stam R."/>
        </authorList>
    </citation>
    <scope>NUCLEOTIDE SEQUENCE</scope>
    <source>
        <strain evidence="2">CS162</strain>
    </source>
</reference>
<dbReference type="AlphaFoldDB" id="A0A8J2IAT9"/>
<sequence length="96" mass="10087">MILSTLVGIFAFATYGSAQWIAQGYSGQQCTGQRIASVESNGNDVEWDCVHLNNIGGQAASLLISVNGDAANSYAFGLHQGEGACNDEVFGSINRK</sequence>